<dbReference type="Ensembl" id="ENSPKIT00000002462.1">
    <property type="protein sequence ID" value="ENSPKIP00000021819.1"/>
    <property type="gene ID" value="ENSPKIG00000006022.1"/>
</dbReference>
<protein>
    <submittedName>
        <fullName evidence="2">IL2 inducible T cell kinase</fullName>
    </submittedName>
</protein>
<dbReference type="SMART" id="SM00233">
    <property type="entry name" value="PH"/>
    <property type="match status" value="1"/>
</dbReference>
<organism evidence="2 3">
    <name type="scientific">Paramormyrops kingsleyae</name>
    <dbReference type="NCBI Taxonomy" id="1676925"/>
    <lineage>
        <taxon>Eukaryota</taxon>
        <taxon>Metazoa</taxon>
        <taxon>Chordata</taxon>
        <taxon>Craniata</taxon>
        <taxon>Vertebrata</taxon>
        <taxon>Euteleostomi</taxon>
        <taxon>Actinopterygii</taxon>
        <taxon>Neopterygii</taxon>
        <taxon>Teleostei</taxon>
        <taxon>Osteoglossocephala</taxon>
        <taxon>Osteoglossomorpha</taxon>
        <taxon>Osteoglossiformes</taxon>
        <taxon>Mormyridae</taxon>
        <taxon>Paramormyrops</taxon>
    </lineage>
</organism>
<dbReference type="PROSITE" id="PS50003">
    <property type="entry name" value="PH_DOMAIN"/>
    <property type="match status" value="1"/>
</dbReference>
<reference evidence="2" key="2">
    <citation type="submission" date="2025-09" db="UniProtKB">
        <authorList>
            <consortium name="Ensembl"/>
        </authorList>
    </citation>
    <scope>IDENTIFICATION</scope>
</reference>
<dbReference type="InterPro" id="IPR011993">
    <property type="entry name" value="PH-like_dom_sf"/>
</dbReference>
<dbReference type="GeneTree" id="ENSGT00940000158850"/>
<feature type="domain" description="PH" evidence="1">
    <location>
        <begin position="4"/>
        <end position="111"/>
    </location>
</feature>
<evidence type="ECO:0000313" key="3">
    <source>
        <dbReference type="Proteomes" id="UP000261540"/>
    </source>
</evidence>
<evidence type="ECO:0000313" key="2">
    <source>
        <dbReference type="Ensembl" id="ENSPKIP00000021819.1"/>
    </source>
</evidence>
<dbReference type="Proteomes" id="UP000261540">
    <property type="component" value="Unplaced"/>
</dbReference>
<reference evidence="2" key="1">
    <citation type="submission" date="2025-08" db="UniProtKB">
        <authorList>
            <consortium name="Ensembl"/>
        </authorList>
    </citation>
    <scope>IDENTIFICATION</scope>
</reference>
<dbReference type="Pfam" id="PF00169">
    <property type="entry name" value="PH"/>
    <property type="match status" value="1"/>
</dbReference>
<dbReference type="AlphaFoldDB" id="A0A3B3RTJ2"/>
<sequence length="124" mass="14716">MSSQVILEQFFIKKSQQKRRTSPCNYKERYFILRAEDLSYFEYRHGKKLNLKGCIELSHIKCVEIVRSEMAIPCKYKYPFQIVHDNYYLYVFAPDNDCRLRWVKTLKDSKEYVGGGPQRADTGG</sequence>
<dbReference type="Gene3D" id="2.30.29.30">
    <property type="entry name" value="Pleckstrin-homology domain (PH domain)/Phosphotyrosine-binding domain (PTB)"/>
    <property type="match status" value="1"/>
</dbReference>
<proteinExistence type="predicted"/>
<evidence type="ECO:0000259" key="1">
    <source>
        <dbReference type="PROSITE" id="PS50003"/>
    </source>
</evidence>
<keyword evidence="3" id="KW-1185">Reference proteome</keyword>
<name>A0A3B3RTJ2_9TELE</name>
<dbReference type="InterPro" id="IPR001849">
    <property type="entry name" value="PH_domain"/>
</dbReference>
<accession>A0A3B3RTJ2</accession>
<dbReference type="SUPFAM" id="SSF50729">
    <property type="entry name" value="PH domain-like"/>
    <property type="match status" value="1"/>
</dbReference>